<gene>
    <name evidence="2" type="ORF">BT96DRAFT_1016579</name>
</gene>
<sequence length="449" mass="50459">MFEAPNSNCFLFSYYNHLAPILGPSYLAKLVNTSSIVLSNISPSILHPTLLCHLHLSIPMTRPRSYTFDTKLSPDVVVIESYDSPSLLTHDLAASVSAFPNVMAMIRIVREYIISVNPPHFMNAFLFQLSRQVSQAAYALIESHKMRGPEPTTQDVLSFLSDDFPIIHFAELKDAKTSGERGIWSFVDTGLGPSIYLDAGMCRGYEKLCGSSAPKECKLNEHDLFFLLVASLLHEVSHSISWRFLNRLNTPRMDGDSEDPESGQAFEDAIFGGSFAVVWYRHSDKDDILKAAGIELRRNLNKRYYKVKGTISPLISQTKQAETYHIHILDEDLKEFKENLINLNQQHPFRFTGTSSGPGCKIRTKLMHFAEDIDEEVFENQPSAGMGYLPPTPADSDSNSDSDGPFYVTTHCVIAALRNKEKRLSKRGSNASYTQKRQESSCQEEDKVQ</sequence>
<evidence type="ECO:0000256" key="1">
    <source>
        <dbReference type="SAM" id="MobiDB-lite"/>
    </source>
</evidence>
<reference evidence="2" key="1">
    <citation type="journal article" date="2019" name="Environ. Microbiol.">
        <title>Fungal ecological strategies reflected in gene transcription - a case study of two litter decomposers.</title>
        <authorList>
            <person name="Barbi F."/>
            <person name="Kohler A."/>
            <person name="Barry K."/>
            <person name="Baskaran P."/>
            <person name="Daum C."/>
            <person name="Fauchery L."/>
            <person name="Ihrmark K."/>
            <person name="Kuo A."/>
            <person name="LaButti K."/>
            <person name="Lipzen A."/>
            <person name="Morin E."/>
            <person name="Grigoriev I.V."/>
            <person name="Henrissat B."/>
            <person name="Lindahl B."/>
            <person name="Martin F."/>
        </authorList>
    </citation>
    <scope>NUCLEOTIDE SEQUENCE</scope>
    <source>
        <strain evidence="2">JB14</strain>
    </source>
</reference>
<feature type="compositionally biased region" description="Basic and acidic residues" evidence="1">
    <location>
        <begin position="436"/>
        <end position="449"/>
    </location>
</feature>
<evidence type="ECO:0000313" key="2">
    <source>
        <dbReference type="EMBL" id="KAE9403966.1"/>
    </source>
</evidence>
<dbReference type="AlphaFoldDB" id="A0A6A4I0E4"/>
<organism evidence="2 3">
    <name type="scientific">Gymnopus androsaceus JB14</name>
    <dbReference type="NCBI Taxonomy" id="1447944"/>
    <lineage>
        <taxon>Eukaryota</taxon>
        <taxon>Fungi</taxon>
        <taxon>Dikarya</taxon>
        <taxon>Basidiomycota</taxon>
        <taxon>Agaricomycotina</taxon>
        <taxon>Agaricomycetes</taxon>
        <taxon>Agaricomycetidae</taxon>
        <taxon>Agaricales</taxon>
        <taxon>Marasmiineae</taxon>
        <taxon>Omphalotaceae</taxon>
        <taxon>Gymnopus</taxon>
    </lineage>
</organism>
<feature type="region of interest" description="Disordered" evidence="1">
    <location>
        <begin position="381"/>
        <end position="402"/>
    </location>
</feature>
<dbReference type="Proteomes" id="UP000799118">
    <property type="component" value="Unassembled WGS sequence"/>
</dbReference>
<keyword evidence="3" id="KW-1185">Reference proteome</keyword>
<name>A0A6A4I0E4_9AGAR</name>
<proteinExistence type="predicted"/>
<evidence type="ECO:0000313" key="3">
    <source>
        <dbReference type="Proteomes" id="UP000799118"/>
    </source>
</evidence>
<accession>A0A6A4I0E4</accession>
<protein>
    <submittedName>
        <fullName evidence="2">Uncharacterized protein</fullName>
    </submittedName>
</protein>
<feature type="region of interest" description="Disordered" evidence="1">
    <location>
        <begin position="423"/>
        <end position="449"/>
    </location>
</feature>
<dbReference type="EMBL" id="ML769420">
    <property type="protein sequence ID" value="KAE9403966.1"/>
    <property type="molecule type" value="Genomic_DNA"/>
</dbReference>